<feature type="transmembrane region" description="Helical" evidence="8">
    <location>
        <begin position="452"/>
        <end position="470"/>
    </location>
</feature>
<feature type="transmembrane region" description="Helical" evidence="8">
    <location>
        <begin position="21"/>
        <end position="39"/>
    </location>
</feature>
<sequence length="493" mass="53247">MSTSETSSTFNLFSFSGKMKTLHLSWMAFFITFVVWFNFAPLLQAVKETLGLTTAEIKTLLILNVAFTIPARVIIGMLTDKYGPRLVFSGLLAICSIPCFAFAFADNFTQAAIARFALGLIGAGFVVGIRLVSEWFPHNELGTAEGIYGGWGNFGSAAAAFTLPTVAVMFGGDDGWRYAMAITGLMSLAFSFVFFKNVTDTPKGATYYKPKNLGAMEVTSKGDFYLLLVMKVPMYAALALLAWKLSPTGVSLLSDMAVNGIYLGLAALYLLDITKVYKVNKHIFDTPVPEIHQYKFKQVAVLNVLYFATFGSELAVVSMLPLFFSETFELTPVVAGMVASAYAFMNLMSRPGGGWLSDKFGRKPVLIILTAGLAVGYFVMGLVDSSWPVWLAVIAAMTCSFFVQSGEGAVFAAVPLIKRRMTGQIAGMTGAYGNVGAVTYLTVLSLVDYSTFFYVISGTAVLGLIALLLMEEPKGHIAEVQEDGTVELISVSS</sequence>
<comment type="caution">
    <text evidence="8">Lacks conserved residue(s) required for the propagation of feature annotation.</text>
</comment>
<dbReference type="InterPro" id="IPR004737">
    <property type="entry name" value="NO3_transporter_NarK/NarU-like"/>
</dbReference>
<name>A0A1I0EBJ0_THASX</name>
<feature type="transmembrane region" description="Helical" evidence="8">
    <location>
        <begin position="224"/>
        <end position="243"/>
    </location>
</feature>
<evidence type="ECO:0000256" key="8">
    <source>
        <dbReference type="RuleBase" id="RU366033"/>
    </source>
</evidence>
<dbReference type="InterPro" id="IPR036259">
    <property type="entry name" value="MFS_trans_sf"/>
</dbReference>
<dbReference type="GO" id="GO:0015113">
    <property type="term" value="F:nitrite transmembrane transporter activity"/>
    <property type="evidence" value="ECO:0007669"/>
    <property type="project" value="InterPro"/>
</dbReference>
<keyword evidence="7 8" id="KW-0472">Membrane</keyword>
<proteinExistence type="inferred from homology"/>
<keyword evidence="4 8" id="KW-0812">Transmembrane</keyword>
<keyword evidence="3 8" id="KW-0813">Transport</keyword>
<dbReference type="GO" id="GO:0005886">
    <property type="term" value="C:plasma membrane"/>
    <property type="evidence" value="ECO:0007669"/>
    <property type="project" value="UniProtKB-SubCell"/>
</dbReference>
<dbReference type="GO" id="GO:0042128">
    <property type="term" value="P:nitrate assimilation"/>
    <property type="evidence" value="ECO:0007669"/>
    <property type="project" value="UniProtKB-UniRule"/>
</dbReference>
<dbReference type="STRING" id="349064.SAMN05660429_01802"/>
<dbReference type="AlphaFoldDB" id="A0A1I0EBJ0"/>
<dbReference type="GO" id="GO:0015112">
    <property type="term" value="F:nitrate transmembrane transporter activity"/>
    <property type="evidence" value="ECO:0007669"/>
    <property type="project" value="UniProtKB-UniRule"/>
</dbReference>
<feature type="transmembrane region" description="Helical" evidence="8">
    <location>
        <begin position="249"/>
        <end position="271"/>
    </location>
</feature>
<dbReference type="Gene3D" id="1.20.1250.20">
    <property type="entry name" value="MFS general substrate transporter like domains"/>
    <property type="match status" value="2"/>
</dbReference>
<feature type="transmembrane region" description="Helical" evidence="8">
    <location>
        <begin position="389"/>
        <end position="413"/>
    </location>
</feature>
<comment type="similarity">
    <text evidence="2 8">Belongs to the major facilitator superfamily. Nitrate/nitrite porter (TC 2.A.1.8) family.</text>
</comment>
<feature type="transmembrane region" description="Helical" evidence="8">
    <location>
        <begin position="330"/>
        <end position="348"/>
    </location>
</feature>
<dbReference type="PROSITE" id="PS00216">
    <property type="entry name" value="SUGAR_TRANSPORT_1"/>
    <property type="match status" value="1"/>
</dbReference>
<evidence type="ECO:0000256" key="5">
    <source>
        <dbReference type="ARBA" id="ARBA00022989"/>
    </source>
</evidence>
<accession>A0A1I0EBJ0</accession>
<evidence type="ECO:0000259" key="9">
    <source>
        <dbReference type="PROSITE" id="PS50850"/>
    </source>
</evidence>
<dbReference type="InterPro" id="IPR011701">
    <property type="entry name" value="MFS"/>
</dbReference>
<feature type="transmembrane region" description="Helical" evidence="8">
    <location>
        <begin position="86"/>
        <end position="105"/>
    </location>
</feature>
<dbReference type="OrthoDB" id="9773404at2"/>
<evidence type="ECO:0000256" key="1">
    <source>
        <dbReference type="ARBA" id="ARBA00004141"/>
    </source>
</evidence>
<dbReference type="InterPro" id="IPR044772">
    <property type="entry name" value="NO3_transporter"/>
</dbReference>
<feature type="transmembrane region" description="Helical" evidence="8">
    <location>
        <begin position="360"/>
        <end position="383"/>
    </location>
</feature>
<dbReference type="RefSeq" id="WP_093329408.1">
    <property type="nucleotide sequence ID" value="NZ_AP027363.1"/>
</dbReference>
<dbReference type="EMBL" id="FOHK01000007">
    <property type="protein sequence ID" value="SET42401.1"/>
    <property type="molecule type" value="Genomic_DNA"/>
</dbReference>
<dbReference type="SUPFAM" id="SSF103473">
    <property type="entry name" value="MFS general substrate transporter"/>
    <property type="match status" value="1"/>
</dbReference>
<feature type="transmembrane region" description="Helical" evidence="8">
    <location>
        <begin position="151"/>
        <end position="170"/>
    </location>
</feature>
<feature type="transmembrane region" description="Helical" evidence="8">
    <location>
        <begin position="304"/>
        <end position="324"/>
    </location>
</feature>
<dbReference type="InterPro" id="IPR020846">
    <property type="entry name" value="MFS_dom"/>
</dbReference>
<gene>
    <name evidence="10" type="ORF">SAMN05660429_01802</name>
</gene>
<dbReference type="InterPro" id="IPR005829">
    <property type="entry name" value="Sugar_transporter_CS"/>
</dbReference>
<comment type="subcellular location">
    <subcellularLocation>
        <location evidence="8">Cell membrane</location>
        <topology evidence="8">Multi-pass membrane protein</topology>
    </subcellularLocation>
    <subcellularLocation>
        <location evidence="1">Membrane</location>
        <topology evidence="1">Multi-pass membrane protein</topology>
    </subcellularLocation>
</comment>
<evidence type="ECO:0000256" key="3">
    <source>
        <dbReference type="ARBA" id="ARBA00022448"/>
    </source>
</evidence>
<evidence type="ECO:0000256" key="4">
    <source>
        <dbReference type="ARBA" id="ARBA00022692"/>
    </source>
</evidence>
<evidence type="ECO:0000313" key="10">
    <source>
        <dbReference type="EMBL" id="SET42401.1"/>
    </source>
</evidence>
<dbReference type="PANTHER" id="PTHR23515">
    <property type="entry name" value="HIGH-AFFINITY NITRATE TRANSPORTER 2.3"/>
    <property type="match status" value="1"/>
</dbReference>
<feature type="domain" description="Major facilitator superfamily (MFS) profile" evidence="9">
    <location>
        <begin position="21"/>
        <end position="475"/>
    </location>
</feature>
<dbReference type="Pfam" id="PF07690">
    <property type="entry name" value="MFS_1"/>
    <property type="match status" value="2"/>
</dbReference>
<dbReference type="Proteomes" id="UP000199308">
    <property type="component" value="Unassembled WGS sequence"/>
</dbReference>
<evidence type="ECO:0000313" key="11">
    <source>
        <dbReference type="Proteomes" id="UP000199308"/>
    </source>
</evidence>
<dbReference type="PROSITE" id="PS50850">
    <property type="entry name" value="MFS"/>
    <property type="match status" value="1"/>
</dbReference>
<keyword evidence="6 8" id="KW-0534">Nitrate assimilation</keyword>
<evidence type="ECO:0000256" key="6">
    <source>
        <dbReference type="ARBA" id="ARBA00023063"/>
    </source>
</evidence>
<organism evidence="10 11">
    <name type="scientific">Thalassotalea agarivorans</name>
    <name type="common">Thalassomonas agarivorans</name>
    <dbReference type="NCBI Taxonomy" id="349064"/>
    <lineage>
        <taxon>Bacteria</taxon>
        <taxon>Pseudomonadati</taxon>
        <taxon>Pseudomonadota</taxon>
        <taxon>Gammaproteobacteria</taxon>
        <taxon>Alteromonadales</taxon>
        <taxon>Colwelliaceae</taxon>
        <taxon>Thalassotalea</taxon>
    </lineage>
</organism>
<keyword evidence="8" id="KW-1003">Cell membrane</keyword>
<keyword evidence="5 8" id="KW-1133">Transmembrane helix</keyword>
<feature type="transmembrane region" description="Helical" evidence="8">
    <location>
        <begin position="425"/>
        <end position="446"/>
    </location>
</feature>
<reference evidence="10 11" key="1">
    <citation type="submission" date="2016-10" db="EMBL/GenBank/DDBJ databases">
        <authorList>
            <person name="de Groot N.N."/>
        </authorList>
    </citation>
    <scope>NUCLEOTIDE SEQUENCE [LARGE SCALE GENOMIC DNA]</scope>
    <source>
        <strain evidence="10 11">DSM 19706</strain>
    </source>
</reference>
<feature type="transmembrane region" description="Helical" evidence="8">
    <location>
        <begin position="111"/>
        <end position="131"/>
    </location>
</feature>
<keyword evidence="11" id="KW-1185">Reference proteome</keyword>
<evidence type="ECO:0000256" key="2">
    <source>
        <dbReference type="ARBA" id="ARBA00008432"/>
    </source>
</evidence>
<dbReference type="NCBIfam" id="TIGR00886">
    <property type="entry name" value="2A0108"/>
    <property type="match status" value="1"/>
</dbReference>
<feature type="transmembrane region" description="Helical" evidence="8">
    <location>
        <begin position="176"/>
        <end position="195"/>
    </location>
</feature>
<evidence type="ECO:0000256" key="7">
    <source>
        <dbReference type="ARBA" id="ARBA00023136"/>
    </source>
</evidence>
<feature type="transmembrane region" description="Helical" evidence="8">
    <location>
        <begin position="59"/>
        <end position="79"/>
    </location>
</feature>
<protein>
    <recommendedName>
        <fullName evidence="8">Nitrate/nitrite transporter</fullName>
    </recommendedName>
</protein>